<dbReference type="SUPFAM" id="SSF56112">
    <property type="entry name" value="Protein kinase-like (PK-like)"/>
    <property type="match status" value="1"/>
</dbReference>
<dbReference type="AlphaFoldDB" id="A0A254TWA7"/>
<evidence type="ECO:0000313" key="2">
    <source>
        <dbReference type="Proteomes" id="UP000197666"/>
    </source>
</evidence>
<dbReference type="Pfam" id="PF07714">
    <property type="entry name" value="PK_Tyr_Ser-Thr"/>
    <property type="match status" value="1"/>
</dbReference>
<dbReference type="EMBL" id="NKJJ02000006">
    <property type="protein sequence ID" value="TPR04139.1"/>
    <property type="molecule type" value="Genomic_DNA"/>
</dbReference>
<keyword evidence="1" id="KW-0808">Transferase</keyword>
<dbReference type="GO" id="GO:0004713">
    <property type="term" value="F:protein tyrosine kinase activity"/>
    <property type="evidence" value="ECO:0007669"/>
    <property type="project" value="InterPro"/>
</dbReference>
<dbReference type="InterPro" id="IPR020635">
    <property type="entry name" value="Tyr_kinase_cat_dom"/>
</dbReference>
<dbReference type="VEuPathDB" id="FungiDB:ASPNIDRAFT2_1187308"/>
<name>A0A254TWA7_ASPNG</name>
<reference evidence="2" key="1">
    <citation type="submission" date="2018-10" db="EMBL/GenBank/DDBJ databases">
        <title>FDA dAtabase for Regulatory Grade micrObial Sequences (FDA-ARGOS): Supporting development and validation of Infectious Disease Dx tests.</title>
        <authorList>
            <person name="Kerrigan L."/>
            <person name="Tallon L."/>
            <person name="Sadzewicz L."/>
            <person name="Sengamalay N."/>
            <person name="Ott S."/>
            <person name="Godinez A."/>
            <person name="Nagaraj S."/>
            <person name="Vavikolanu K."/>
            <person name="Nadendla S."/>
            <person name="George J."/>
            <person name="Sichtig H."/>
        </authorList>
    </citation>
    <scope>NUCLEOTIDE SEQUENCE [LARGE SCALE GENOMIC DNA]</scope>
    <source>
        <strain evidence="2">FDAARGOS_311</strain>
    </source>
</reference>
<protein>
    <submittedName>
        <fullName evidence="1">Glycosyltransferase like 2 family protein</fullName>
    </submittedName>
</protein>
<dbReference type="VEuPathDB" id="FungiDB:M747DRAFT_308455"/>
<comment type="caution">
    <text evidence="1">The sequence shown here is derived from an EMBL/GenBank/DDBJ whole genome shotgun (WGS) entry which is preliminary data.</text>
</comment>
<dbReference type="InterPro" id="IPR000719">
    <property type="entry name" value="Prot_kinase_dom"/>
</dbReference>
<dbReference type="Proteomes" id="UP000197666">
    <property type="component" value="Unassembled WGS sequence"/>
</dbReference>
<dbReference type="SMART" id="SM00219">
    <property type="entry name" value="TyrKc"/>
    <property type="match status" value="1"/>
</dbReference>
<organism evidence="1 2">
    <name type="scientific">Aspergillus niger</name>
    <dbReference type="NCBI Taxonomy" id="5061"/>
    <lineage>
        <taxon>Eukaryota</taxon>
        <taxon>Fungi</taxon>
        <taxon>Dikarya</taxon>
        <taxon>Ascomycota</taxon>
        <taxon>Pezizomycotina</taxon>
        <taxon>Eurotiomycetes</taxon>
        <taxon>Eurotiomycetidae</taxon>
        <taxon>Eurotiales</taxon>
        <taxon>Aspergillaceae</taxon>
        <taxon>Aspergillus</taxon>
        <taxon>Aspergillus subgen. Circumdati</taxon>
    </lineage>
</organism>
<dbReference type="InterPro" id="IPR001245">
    <property type="entry name" value="Ser-Thr/Tyr_kinase_cat_dom"/>
</dbReference>
<dbReference type="OrthoDB" id="1668230at2759"/>
<gene>
    <name evidence="1" type="ORF">CAN33_003640</name>
</gene>
<evidence type="ECO:0000313" key="1">
    <source>
        <dbReference type="EMBL" id="TPR04139.1"/>
    </source>
</evidence>
<dbReference type="GO" id="GO:0005524">
    <property type="term" value="F:ATP binding"/>
    <property type="evidence" value="ECO:0007669"/>
    <property type="project" value="InterPro"/>
</dbReference>
<proteinExistence type="predicted"/>
<dbReference type="VEuPathDB" id="FungiDB:ATCC64974_86090"/>
<sequence>MSDDDGPELIGLGRVGRVMRFGDIAVKTANIWTVPDNASEMTIISYEQTTELNKESLKREGHVYCHLGNIPGVIRPYQVSDTEIRMPYLRQGPLSRYLRTHRDGVDNNRRLKWLQEAAHIIRRTHDRRVLVSDIATRNFLLEEDLSLQMCDFTESIIVANDKDMANFISEDFVSVKSDIARFGSMMYEVISGNQFEFYVIPDIETDLDDDPGSKTFKTWPTADKLPVTDNLFLGDVIRRCWIRNGFVTMQEVCHALDNLDQGLAASKASRDADKEKINWRHFLRLASPVATAVILAIVIVPRLRLPWRTISAFLPSIKH</sequence>
<dbReference type="InterPro" id="IPR011009">
    <property type="entry name" value="Kinase-like_dom_sf"/>
</dbReference>
<accession>A0A254TWA7</accession>
<dbReference type="PROSITE" id="PS50011">
    <property type="entry name" value="PROTEIN_KINASE_DOM"/>
    <property type="match status" value="1"/>
</dbReference>
<dbReference type="Gene3D" id="1.10.510.10">
    <property type="entry name" value="Transferase(Phosphotransferase) domain 1"/>
    <property type="match status" value="1"/>
</dbReference>